<gene>
    <name evidence="3" type="ORF">C481_12464</name>
</gene>
<name>M0AP11_NATA1</name>
<dbReference type="RefSeq" id="WP_006109534.1">
    <property type="nucleotide sequence ID" value="NZ_AOIO01000030.1"/>
</dbReference>
<reference evidence="3 4" key="1">
    <citation type="journal article" date="2014" name="PLoS Genet.">
        <title>Phylogenetically driven sequencing of extremely halophilic archaea reveals strategies for static and dynamic osmo-response.</title>
        <authorList>
            <person name="Becker E.A."/>
            <person name="Seitzer P.M."/>
            <person name="Tritt A."/>
            <person name="Larsen D."/>
            <person name="Krusor M."/>
            <person name="Yao A.I."/>
            <person name="Wu D."/>
            <person name="Madern D."/>
            <person name="Eisen J.A."/>
            <person name="Darling A.E."/>
            <person name="Facciotti M.T."/>
        </authorList>
    </citation>
    <scope>NUCLEOTIDE SEQUENCE [LARGE SCALE GENOMIC DNA]</scope>
    <source>
        <strain evidence="3 4">DSM 12278</strain>
    </source>
</reference>
<dbReference type="Pfam" id="PF24351">
    <property type="entry name" value="DUF7511"/>
    <property type="match status" value="1"/>
</dbReference>
<protein>
    <recommendedName>
        <fullName evidence="2">DUF7511 domain-containing protein</fullName>
    </recommendedName>
</protein>
<accession>M0AP11</accession>
<evidence type="ECO:0000259" key="2">
    <source>
        <dbReference type="Pfam" id="PF24351"/>
    </source>
</evidence>
<dbReference type="OrthoDB" id="166802at2157"/>
<evidence type="ECO:0000313" key="4">
    <source>
        <dbReference type="Proteomes" id="UP000011554"/>
    </source>
</evidence>
<dbReference type="Proteomes" id="UP000011554">
    <property type="component" value="Unassembled WGS sequence"/>
</dbReference>
<dbReference type="PATRIC" id="fig|29540.5.peg.2528"/>
<organism evidence="3 4">
    <name type="scientific">Natrialba asiatica (strain ATCC 700177 / DSM 12278 / JCM 9576 / FERM P-10747 / NBRC 102637 / 172P1)</name>
    <dbReference type="NCBI Taxonomy" id="29540"/>
    <lineage>
        <taxon>Archaea</taxon>
        <taxon>Methanobacteriati</taxon>
        <taxon>Methanobacteriota</taxon>
        <taxon>Stenosarchaea group</taxon>
        <taxon>Halobacteria</taxon>
        <taxon>Halobacteriales</taxon>
        <taxon>Natrialbaceae</taxon>
        <taxon>Natrialba</taxon>
    </lineage>
</organism>
<proteinExistence type="predicted"/>
<evidence type="ECO:0000313" key="3">
    <source>
        <dbReference type="EMBL" id="ELZ00461.1"/>
    </source>
</evidence>
<comment type="caution">
    <text evidence="3">The sequence shown here is derived from an EMBL/GenBank/DDBJ whole genome shotgun (WGS) entry which is preliminary data.</text>
</comment>
<keyword evidence="4" id="KW-1185">Reference proteome</keyword>
<feature type="domain" description="DUF7511" evidence="2">
    <location>
        <begin position="27"/>
        <end position="64"/>
    </location>
</feature>
<dbReference type="AlphaFoldDB" id="M0AP11"/>
<sequence>MTAEFTAADDHGSPGPDESEPELEFRTDETGTVTVVPADATALEREEAWLTVSSELCCELGSWR</sequence>
<dbReference type="InterPro" id="IPR055933">
    <property type="entry name" value="DUF7511"/>
</dbReference>
<evidence type="ECO:0000256" key="1">
    <source>
        <dbReference type="SAM" id="MobiDB-lite"/>
    </source>
</evidence>
<dbReference type="EMBL" id="AOIO01000030">
    <property type="protein sequence ID" value="ELZ00461.1"/>
    <property type="molecule type" value="Genomic_DNA"/>
</dbReference>
<feature type="region of interest" description="Disordered" evidence="1">
    <location>
        <begin position="1"/>
        <end position="30"/>
    </location>
</feature>